<feature type="domain" description="Amino acid transporter transmembrane" evidence="6">
    <location>
        <begin position="1"/>
        <end position="371"/>
    </location>
</feature>
<dbReference type="PANTHER" id="PTHR22950:SF461">
    <property type="entry name" value="AMINO ACID TRANSPORTER TRANSMEMBRANE DOMAIN-CONTAINING PROTEIN"/>
    <property type="match status" value="1"/>
</dbReference>
<accession>A0A1E7EXQ0</accession>
<sequence length="404" mass="43917">MGMGVLGLPFAAVTLGWTTSMICMPLFAFFAAYSGFQLKTVKISNPKISSYGDAGRELIGPRFGTFAKACMLLNWGSLAIYYMVATADGIKNIYDQGFLSCNLNRMIVAALILVIPAQSRDFHTISKYLSLPSALAIIITLLIIIVTLVESLKEDDIVFAESTTVGIAPGTNVFGFLQSLSSLIFAFQGQSIFMELMTEMKNPKEFSKSCNFAYIIMGIVYTVIVVVAYGVSGDNVADFLPDEVSPGVAKTTIGVLVVFHIIVAYVIAIQPFHCWVHSIIFPKTFNSSSVKGQVHWFFITVVYIIFAFVIANLIPFFSDLQGLIGSALGAPIVFGFPSLYYLLASKKEAGGSWKETFSSIGVLNSSISLIFLCVLTPMFLILGTWGGIVSIIDDYADSGRPFQC</sequence>
<evidence type="ECO:0000256" key="5">
    <source>
        <dbReference type="SAM" id="Phobius"/>
    </source>
</evidence>
<dbReference type="OrthoDB" id="40134at2759"/>
<organism evidence="7 8">
    <name type="scientific">Fragilariopsis cylindrus CCMP1102</name>
    <dbReference type="NCBI Taxonomy" id="635003"/>
    <lineage>
        <taxon>Eukaryota</taxon>
        <taxon>Sar</taxon>
        <taxon>Stramenopiles</taxon>
        <taxon>Ochrophyta</taxon>
        <taxon>Bacillariophyta</taxon>
        <taxon>Bacillariophyceae</taxon>
        <taxon>Bacillariophycidae</taxon>
        <taxon>Bacillariales</taxon>
        <taxon>Bacillariaceae</taxon>
        <taxon>Fragilariopsis</taxon>
    </lineage>
</organism>
<dbReference type="AlphaFoldDB" id="A0A1E7EXQ0"/>
<feature type="transmembrane region" description="Helical" evidence="5">
    <location>
        <begin position="365"/>
        <end position="392"/>
    </location>
</feature>
<evidence type="ECO:0000256" key="3">
    <source>
        <dbReference type="ARBA" id="ARBA00022989"/>
    </source>
</evidence>
<feature type="transmembrane region" description="Helical" evidence="5">
    <location>
        <begin position="66"/>
        <end position="85"/>
    </location>
</feature>
<feature type="transmembrane region" description="Helical" evidence="5">
    <location>
        <begin position="210"/>
        <end position="231"/>
    </location>
</feature>
<feature type="transmembrane region" description="Helical" evidence="5">
    <location>
        <begin position="296"/>
        <end position="317"/>
    </location>
</feature>
<evidence type="ECO:0000313" key="8">
    <source>
        <dbReference type="Proteomes" id="UP000095751"/>
    </source>
</evidence>
<comment type="subcellular location">
    <subcellularLocation>
        <location evidence="1">Membrane</location>
        <topology evidence="1">Multi-pass membrane protein</topology>
    </subcellularLocation>
</comment>
<keyword evidence="4 5" id="KW-0472">Membrane</keyword>
<evidence type="ECO:0000256" key="4">
    <source>
        <dbReference type="ARBA" id="ARBA00023136"/>
    </source>
</evidence>
<proteinExistence type="predicted"/>
<keyword evidence="2 5" id="KW-0812">Transmembrane</keyword>
<dbReference type="InParanoid" id="A0A1E7EXQ0"/>
<dbReference type="GO" id="GO:0016020">
    <property type="term" value="C:membrane"/>
    <property type="evidence" value="ECO:0007669"/>
    <property type="project" value="UniProtKB-SubCell"/>
</dbReference>
<keyword evidence="8" id="KW-1185">Reference proteome</keyword>
<feature type="transmembrane region" description="Helical" evidence="5">
    <location>
        <begin position="251"/>
        <end position="276"/>
    </location>
</feature>
<name>A0A1E7EXQ0_9STRA</name>
<feature type="transmembrane region" description="Helical" evidence="5">
    <location>
        <begin position="97"/>
        <end position="116"/>
    </location>
</feature>
<dbReference type="GO" id="GO:0015179">
    <property type="term" value="F:L-amino acid transmembrane transporter activity"/>
    <property type="evidence" value="ECO:0007669"/>
    <property type="project" value="TreeGrafter"/>
</dbReference>
<dbReference type="PANTHER" id="PTHR22950">
    <property type="entry name" value="AMINO ACID TRANSPORTER"/>
    <property type="match status" value="1"/>
</dbReference>
<dbReference type="Proteomes" id="UP000095751">
    <property type="component" value="Unassembled WGS sequence"/>
</dbReference>
<feature type="transmembrane region" description="Helical" evidence="5">
    <location>
        <begin position="128"/>
        <end position="149"/>
    </location>
</feature>
<dbReference type="KEGG" id="fcy:FRACYDRAFT_246445"/>
<keyword evidence="3 5" id="KW-1133">Transmembrane helix</keyword>
<evidence type="ECO:0000256" key="2">
    <source>
        <dbReference type="ARBA" id="ARBA00022692"/>
    </source>
</evidence>
<protein>
    <submittedName>
        <fullName evidence="7">Aa_trans-domain-containing protein</fullName>
    </submittedName>
</protein>
<dbReference type="Pfam" id="PF01490">
    <property type="entry name" value="Aa_trans"/>
    <property type="match status" value="1"/>
</dbReference>
<feature type="transmembrane region" description="Helical" evidence="5">
    <location>
        <begin position="169"/>
        <end position="189"/>
    </location>
</feature>
<gene>
    <name evidence="7" type="ORF">FRACYDRAFT_246445</name>
</gene>
<evidence type="ECO:0000256" key="1">
    <source>
        <dbReference type="ARBA" id="ARBA00004141"/>
    </source>
</evidence>
<feature type="transmembrane region" description="Helical" evidence="5">
    <location>
        <begin position="6"/>
        <end position="33"/>
    </location>
</feature>
<evidence type="ECO:0000313" key="7">
    <source>
        <dbReference type="EMBL" id="OEU10692.1"/>
    </source>
</evidence>
<reference evidence="7 8" key="1">
    <citation type="submission" date="2016-09" db="EMBL/GenBank/DDBJ databases">
        <title>Extensive genetic diversity and differential bi-allelic expression allows diatom success in the polar Southern Ocean.</title>
        <authorList>
            <consortium name="DOE Joint Genome Institute"/>
            <person name="Mock T."/>
            <person name="Otillar R.P."/>
            <person name="Strauss J."/>
            <person name="Dupont C."/>
            <person name="Frickenhaus S."/>
            <person name="Maumus F."/>
            <person name="Mcmullan M."/>
            <person name="Sanges R."/>
            <person name="Schmutz J."/>
            <person name="Toseland A."/>
            <person name="Valas R."/>
            <person name="Veluchamy A."/>
            <person name="Ward B.J."/>
            <person name="Allen A."/>
            <person name="Barry K."/>
            <person name="Falciatore A."/>
            <person name="Ferrante M."/>
            <person name="Fortunato A.E."/>
            <person name="Gloeckner G."/>
            <person name="Gruber A."/>
            <person name="Hipkin R."/>
            <person name="Janech M."/>
            <person name="Kroth P."/>
            <person name="Leese F."/>
            <person name="Lindquist E."/>
            <person name="Lyon B.R."/>
            <person name="Martin J."/>
            <person name="Mayer C."/>
            <person name="Parker M."/>
            <person name="Quesneville H."/>
            <person name="Raymond J."/>
            <person name="Uhlig C."/>
            <person name="Valentin K.U."/>
            <person name="Worden A.Z."/>
            <person name="Armbrust E.V."/>
            <person name="Bowler C."/>
            <person name="Green B."/>
            <person name="Moulton V."/>
            <person name="Van Oosterhout C."/>
            <person name="Grigoriev I."/>
        </authorList>
    </citation>
    <scope>NUCLEOTIDE SEQUENCE [LARGE SCALE GENOMIC DNA]</scope>
    <source>
        <strain evidence="7 8">CCMP1102</strain>
    </source>
</reference>
<evidence type="ECO:0000259" key="6">
    <source>
        <dbReference type="Pfam" id="PF01490"/>
    </source>
</evidence>
<dbReference type="Gene3D" id="1.20.1740.10">
    <property type="entry name" value="Amino acid/polyamine transporter I"/>
    <property type="match status" value="1"/>
</dbReference>
<feature type="transmembrane region" description="Helical" evidence="5">
    <location>
        <begin position="323"/>
        <end position="344"/>
    </location>
</feature>
<dbReference type="EMBL" id="KV784370">
    <property type="protein sequence ID" value="OEU10692.1"/>
    <property type="molecule type" value="Genomic_DNA"/>
</dbReference>
<dbReference type="InterPro" id="IPR013057">
    <property type="entry name" value="AA_transpt_TM"/>
</dbReference>